<dbReference type="InterPro" id="IPR050571">
    <property type="entry name" value="Class-IV_PLP-Dep_Aminotrnsfr"/>
</dbReference>
<evidence type="ECO:0000313" key="13">
    <source>
        <dbReference type="EMBL" id="SIT04170.1"/>
    </source>
</evidence>
<dbReference type="InterPro" id="IPR001544">
    <property type="entry name" value="Aminotrans_IV"/>
</dbReference>
<evidence type="ECO:0000256" key="10">
    <source>
        <dbReference type="ARBA" id="ARBA00049229"/>
    </source>
</evidence>
<dbReference type="AlphaFoldDB" id="A0A1N7P0S5"/>
<evidence type="ECO:0000256" key="9">
    <source>
        <dbReference type="ARBA" id="ARBA00048798"/>
    </source>
</evidence>
<gene>
    <name evidence="13" type="ORF">SAMN05421761_11313</name>
</gene>
<protein>
    <recommendedName>
        <fullName evidence="6">branched-chain-amino-acid transaminase</fullName>
        <ecNumber evidence="6">2.6.1.42</ecNumber>
    </recommendedName>
</protein>
<dbReference type="RefSeq" id="WP_076502332.1">
    <property type="nucleotide sequence ID" value="NZ_FTOP01000013.1"/>
</dbReference>
<evidence type="ECO:0000256" key="5">
    <source>
        <dbReference type="ARBA" id="ARBA00009320"/>
    </source>
</evidence>
<comment type="pathway">
    <text evidence="3">Amino-acid biosynthesis; L-valine biosynthesis; L-valine from pyruvate: step 4/4.</text>
</comment>
<comment type="similarity">
    <text evidence="5 11">Belongs to the class-IV pyridoxal-phosphate-dependent aminotransferase family.</text>
</comment>
<keyword evidence="7 12" id="KW-0663">Pyridoxal phosphate</keyword>
<dbReference type="EMBL" id="FTOP01000013">
    <property type="protein sequence ID" value="SIT04170.1"/>
    <property type="molecule type" value="Genomic_DNA"/>
</dbReference>
<comment type="catalytic activity">
    <reaction evidence="8">
        <text>L-valine + 2-oxoglutarate = 3-methyl-2-oxobutanoate + L-glutamate</text>
        <dbReference type="Rhea" id="RHEA:24813"/>
        <dbReference type="ChEBI" id="CHEBI:11851"/>
        <dbReference type="ChEBI" id="CHEBI:16810"/>
        <dbReference type="ChEBI" id="CHEBI:29985"/>
        <dbReference type="ChEBI" id="CHEBI:57762"/>
        <dbReference type="EC" id="2.6.1.42"/>
    </reaction>
</comment>
<dbReference type="PANTHER" id="PTHR42743">
    <property type="entry name" value="AMINO-ACID AMINOTRANSFERASE"/>
    <property type="match status" value="1"/>
</dbReference>
<dbReference type="GO" id="GO:0004084">
    <property type="term" value="F:branched-chain-amino-acid transaminase activity"/>
    <property type="evidence" value="ECO:0007669"/>
    <property type="project" value="UniProtKB-EC"/>
</dbReference>
<comment type="catalytic activity">
    <reaction evidence="9">
        <text>L-isoleucine + 2-oxoglutarate = (S)-3-methyl-2-oxopentanoate + L-glutamate</text>
        <dbReference type="Rhea" id="RHEA:24801"/>
        <dbReference type="ChEBI" id="CHEBI:16810"/>
        <dbReference type="ChEBI" id="CHEBI:29985"/>
        <dbReference type="ChEBI" id="CHEBI:35146"/>
        <dbReference type="ChEBI" id="CHEBI:58045"/>
        <dbReference type="EC" id="2.6.1.42"/>
    </reaction>
</comment>
<evidence type="ECO:0000256" key="3">
    <source>
        <dbReference type="ARBA" id="ARBA00004931"/>
    </source>
</evidence>
<dbReference type="STRING" id="529505.SAMN05421761_11313"/>
<comment type="cofactor">
    <cofactor evidence="1 12">
        <name>pyridoxal 5'-phosphate</name>
        <dbReference type="ChEBI" id="CHEBI:597326"/>
    </cofactor>
</comment>
<evidence type="ECO:0000256" key="2">
    <source>
        <dbReference type="ARBA" id="ARBA00004824"/>
    </source>
</evidence>
<keyword evidence="14" id="KW-1185">Reference proteome</keyword>
<dbReference type="InterPro" id="IPR018300">
    <property type="entry name" value="Aminotrans_IV_CS"/>
</dbReference>
<dbReference type="GO" id="GO:0046394">
    <property type="term" value="P:carboxylic acid biosynthetic process"/>
    <property type="evidence" value="ECO:0007669"/>
    <property type="project" value="UniProtKB-ARBA"/>
</dbReference>
<dbReference type="OrthoDB" id="9805628at2"/>
<keyword evidence="13" id="KW-0456">Lyase</keyword>
<comment type="pathway">
    <text evidence="4">Amino-acid biosynthesis; L-leucine biosynthesis; L-leucine from 3-methyl-2-oxobutanoate: step 4/4.</text>
</comment>
<evidence type="ECO:0000256" key="12">
    <source>
        <dbReference type="RuleBase" id="RU004516"/>
    </source>
</evidence>
<comment type="catalytic activity">
    <reaction evidence="10">
        <text>L-leucine + 2-oxoglutarate = 4-methyl-2-oxopentanoate + L-glutamate</text>
        <dbReference type="Rhea" id="RHEA:18321"/>
        <dbReference type="ChEBI" id="CHEBI:16810"/>
        <dbReference type="ChEBI" id="CHEBI:17865"/>
        <dbReference type="ChEBI" id="CHEBI:29985"/>
        <dbReference type="ChEBI" id="CHEBI:57427"/>
        <dbReference type="EC" id="2.6.1.42"/>
    </reaction>
</comment>
<keyword evidence="13" id="KW-0032">Aminotransferase</keyword>
<dbReference type="Pfam" id="PF01063">
    <property type="entry name" value="Aminotran_4"/>
    <property type="match status" value="1"/>
</dbReference>
<sequence length="275" mass="31136">MIADETVFRKKINFSNWVAAEPESFNRGLLFGDGLFETMIFDQGKIRFSEFHKARLLDGCKILGLEVTGLSTIEELERLLRLNFGDENPKRIRLTIFRKGEGKYTPLTDEIHEVLQIQPFTPAPSFKNSAFVHPEIYLPHSPWSHCKTINALPYVLANRDRAQLGMDEVLLLSQGSYLSEGGSSNLFWVKAGEFFTPSLATGCIAGVGRSVIKAYLLKQGITLHEGFYRLEDLYQANTVFTSNVTGVSYLRMIEGKKLGQERLRMIEQLFELKGC</sequence>
<dbReference type="EC" id="2.6.1.42" evidence="6"/>
<organism evidence="13 14">
    <name type="scientific">Belliella pelovolcani</name>
    <dbReference type="NCBI Taxonomy" id="529505"/>
    <lineage>
        <taxon>Bacteria</taxon>
        <taxon>Pseudomonadati</taxon>
        <taxon>Bacteroidota</taxon>
        <taxon>Cytophagia</taxon>
        <taxon>Cytophagales</taxon>
        <taxon>Cyclobacteriaceae</taxon>
        <taxon>Belliella</taxon>
    </lineage>
</organism>
<evidence type="ECO:0000313" key="14">
    <source>
        <dbReference type="Proteomes" id="UP000186026"/>
    </source>
</evidence>
<comment type="pathway">
    <text evidence="2">Amino-acid biosynthesis; L-isoleucine biosynthesis; L-isoleucine from 2-oxobutanoate: step 4/4.</text>
</comment>
<evidence type="ECO:0000256" key="1">
    <source>
        <dbReference type="ARBA" id="ARBA00001933"/>
    </source>
</evidence>
<dbReference type="PANTHER" id="PTHR42743:SF11">
    <property type="entry name" value="AMINODEOXYCHORISMATE LYASE"/>
    <property type="match status" value="1"/>
</dbReference>
<dbReference type="InterPro" id="IPR043131">
    <property type="entry name" value="BCAT-like_N"/>
</dbReference>
<name>A0A1N7P0S5_9BACT</name>
<evidence type="ECO:0000256" key="11">
    <source>
        <dbReference type="RuleBase" id="RU004106"/>
    </source>
</evidence>
<evidence type="ECO:0000256" key="6">
    <source>
        <dbReference type="ARBA" id="ARBA00013053"/>
    </source>
</evidence>
<dbReference type="Gene3D" id="3.20.10.10">
    <property type="entry name" value="D-amino Acid Aminotransferase, subunit A, domain 2"/>
    <property type="match status" value="1"/>
</dbReference>
<dbReference type="PROSITE" id="PS00770">
    <property type="entry name" value="AA_TRANSFER_CLASS_4"/>
    <property type="match status" value="1"/>
</dbReference>
<dbReference type="Gene3D" id="3.30.470.10">
    <property type="match status" value="1"/>
</dbReference>
<evidence type="ECO:0000256" key="8">
    <source>
        <dbReference type="ARBA" id="ARBA00048212"/>
    </source>
</evidence>
<dbReference type="InterPro" id="IPR036038">
    <property type="entry name" value="Aminotransferase-like"/>
</dbReference>
<accession>A0A1N7P0S5</accession>
<evidence type="ECO:0000256" key="4">
    <source>
        <dbReference type="ARBA" id="ARBA00005072"/>
    </source>
</evidence>
<evidence type="ECO:0000256" key="7">
    <source>
        <dbReference type="ARBA" id="ARBA00022898"/>
    </source>
</evidence>
<proteinExistence type="inferred from homology"/>
<dbReference type="SUPFAM" id="SSF56752">
    <property type="entry name" value="D-aminoacid aminotransferase-like PLP-dependent enzymes"/>
    <property type="match status" value="1"/>
</dbReference>
<dbReference type="Proteomes" id="UP000186026">
    <property type="component" value="Unassembled WGS sequence"/>
</dbReference>
<keyword evidence="13" id="KW-0808">Transferase</keyword>
<dbReference type="InterPro" id="IPR043132">
    <property type="entry name" value="BCAT-like_C"/>
</dbReference>
<reference evidence="14" key="1">
    <citation type="submission" date="2017-01" db="EMBL/GenBank/DDBJ databases">
        <authorList>
            <person name="Varghese N."/>
            <person name="Submissions S."/>
        </authorList>
    </citation>
    <scope>NUCLEOTIDE SEQUENCE [LARGE SCALE GENOMIC DNA]</scope>
    <source>
        <strain evidence="14">DSM 46698</strain>
    </source>
</reference>
<dbReference type="GO" id="GO:0016829">
    <property type="term" value="F:lyase activity"/>
    <property type="evidence" value="ECO:0007669"/>
    <property type="project" value="UniProtKB-KW"/>
</dbReference>